<sequence length="232" mass="26769">MAMKEAEMLEIAAKYAPVLMFDMNEPFYPDFVGISLLERPGASPSFRREIDFPVEAVQYVIEYAIWWDYEIGHLYEMEHVWIYVGHDGEVVDCEASFHGKVLRGMLKDRINVVNNQVILYSQPGKHAFSPLPIVFELLPDLYSAAGVKAGCDGLLVNELFQDYFETNAEIDARVRNYLLSKSFIPTMVFEEYPLKLETFMSWDRLFALIPQRIKSRLTELEHLFEQSSSSSS</sequence>
<organism evidence="1 2">
    <name type="scientific">Paenibacillus amylolyticus</name>
    <dbReference type="NCBI Taxonomy" id="1451"/>
    <lineage>
        <taxon>Bacteria</taxon>
        <taxon>Bacillati</taxon>
        <taxon>Bacillota</taxon>
        <taxon>Bacilli</taxon>
        <taxon>Bacillales</taxon>
        <taxon>Paenibacillaceae</taxon>
        <taxon>Paenibacillus</taxon>
    </lineage>
</organism>
<comment type="caution">
    <text evidence="1">The sequence shown here is derived from an EMBL/GenBank/DDBJ whole genome shotgun (WGS) entry which is preliminary data.</text>
</comment>
<accession>A0AAP5GZI9</accession>
<name>A0AAP5GZI9_PAEAM</name>
<protein>
    <submittedName>
        <fullName evidence="1">Uncharacterized protein</fullName>
    </submittedName>
</protein>
<dbReference type="EMBL" id="JAVDTR010000001">
    <property type="protein sequence ID" value="MDR6721993.1"/>
    <property type="molecule type" value="Genomic_DNA"/>
</dbReference>
<gene>
    <name evidence="1" type="ORF">J2W91_000441</name>
</gene>
<evidence type="ECO:0000313" key="2">
    <source>
        <dbReference type="Proteomes" id="UP001254832"/>
    </source>
</evidence>
<dbReference type="AlphaFoldDB" id="A0AAP5GZI9"/>
<proteinExistence type="predicted"/>
<dbReference type="RefSeq" id="WP_056689787.1">
    <property type="nucleotide sequence ID" value="NZ_JAVDTR010000001.1"/>
</dbReference>
<dbReference type="Proteomes" id="UP001254832">
    <property type="component" value="Unassembled WGS sequence"/>
</dbReference>
<evidence type="ECO:0000313" key="1">
    <source>
        <dbReference type="EMBL" id="MDR6721993.1"/>
    </source>
</evidence>
<reference evidence="1" key="1">
    <citation type="submission" date="2023-07" db="EMBL/GenBank/DDBJ databases">
        <title>Sorghum-associated microbial communities from plants grown in Nebraska, USA.</title>
        <authorList>
            <person name="Schachtman D."/>
        </authorList>
    </citation>
    <scope>NUCLEOTIDE SEQUENCE</scope>
    <source>
        <strain evidence="1">BE80</strain>
    </source>
</reference>